<dbReference type="Gene3D" id="3.10.300.10">
    <property type="entry name" value="Methylpurine-DNA glycosylase (MPG)"/>
    <property type="match status" value="2"/>
</dbReference>
<evidence type="ECO:0000256" key="3">
    <source>
        <dbReference type="ARBA" id="ARBA00022801"/>
    </source>
</evidence>
<dbReference type="InterPro" id="IPR011034">
    <property type="entry name" value="Formyl_transferase-like_C_sf"/>
</dbReference>
<name>A0A9X3F8B9_9BACT</name>
<keyword evidence="2 5" id="KW-0227">DNA damage</keyword>
<dbReference type="GO" id="GO:0003905">
    <property type="term" value="F:alkylbase DNA N-glycosylase activity"/>
    <property type="evidence" value="ECO:0007669"/>
    <property type="project" value="InterPro"/>
</dbReference>
<comment type="similarity">
    <text evidence="1 5">Belongs to the DNA glycosylase MPG family.</text>
</comment>
<dbReference type="EC" id="3.2.2.-" evidence="5"/>
<dbReference type="EMBL" id="JAPOHD010000029">
    <property type="protein sequence ID" value="MCY1721687.1"/>
    <property type="molecule type" value="Genomic_DNA"/>
</dbReference>
<evidence type="ECO:0000256" key="4">
    <source>
        <dbReference type="ARBA" id="ARBA00023204"/>
    </source>
</evidence>
<keyword evidence="4 5" id="KW-0234">DNA repair</keyword>
<accession>A0A9X3F8B9</accession>
<dbReference type="NCBIfam" id="TIGR00567">
    <property type="entry name" value="3mg"/>
    <property type="match status" value="1"/>
</dbReference>
<dbReference type="Proteomes" id="UP001145087">
    <property type="component" value="Unassembled WGS sequence"/>
</dbReference>
<dbReference type="SUPFAM" id="SSF50486">
    <property type="entry name" value="FMT C-terminal domain-like"/>
    <property type="match status" value="1"/>
</dbReference>
<protein>
    <recommendedName>
        <fullName evidence="5">Putative 3-methyladenine DNA glycosylase</fullName>
        <ecNumber evidence="5">3.2.2.-</ecNumber>
    </recommendedName>
</protein>
<dbReference type="PANTHER" id="PTHR10429">
    <property type="entry name" value="DNA-3-METHYLADENINE GLYCOSYLASE"/>
    <property type="match status" value="1"/>
</dbReference>
<evidence type="ECO:0000256" key="5">
    <source>
        <dbReference type="HAMAP-Rule" id="MF_00527"/>
    </source>
</evidence>
<dbReference type="InterPro" id="IPR036995">
    <property type="entry name" value="MPG_sf"/>
</dbReference>
<comment type="caution">
    <text evidence="6">The sequence shown here is derived from an EMBL/GenBank/DDBJ whole genome shotgun (WGS) entry which is preliminary data.</text>
</comment>
<evidence type="ECO:0000256" key="2">
    <source>
        <dbReference type="ARBA" id="ARBA00022763"/>
    </source>
</evidence>
<evidence type="ECO:0000313" key="6">
    <source>
        <dbReference type="EMBL" id="MCY1721687.1"/>
    </source>
</evidence>
<dbReference type="CDD" id="cd00540">
    <property type="entry name" value="AAG"/>
    <property type="match status" value="1"/>
</dbReference>
<keyword evidence="7" id="KW-1185">Reference proteome</keyword>
<dbReference type="InterPro" id="IPR003180">
    <property type="entry name" value="MPG"/>
</dbReference>
<proteinExistence type="inferred from homology"/>
<dbReference type="GO" id="GO:0003677">
    <property type="term" value="F:DNA binding"/>
    <property type="evidence" value="ECO:0007669"/>
    <property type="project" value="InterPro"/>
</dbReference>
<evidence type="ECO:0000313" key="7">
    <source>
        <dbReference type="Proteomes" id="UP001145087"/>
    </source>
</evidence>
<keyword evidence="3 5" id="KW-0378">Hydrolase</keyword>
<dbReference type="AlphaFoldDB" id="A0A9X3F8B9"/>
<dbReference type="Pfam" id="PF02245">
    <property type="entry name" value="Pur_DNA_glyco"/>
    <property type="match status" value="2"/>
</dbReference>
<gene>
    <name evidence="6" type="ORF">OU798_15130</name>
</gene>
<organism evidence="6 7">
    <name type="scientific">Draconibacterium aestuarii</name>
    <dbReference type="NCBI Taxonomy" id="2998507"/>
    <lineage>
        <taxon>Bacteria</taxon>
        <taxon>Pseudomonadati</taxon>
        <taxon>Bacteroidota</taxon>
        <taxon>Bacteroidia</taxon>
        <taxon>Marinilabiliales</taxon>
        <taxon>Prolixibacteraceae</taxon>
        <taxon>Draconibacterium</taxon>
    </lineage>
</organism>
<sequence>MNHRLPHTFFQREVTDVAPELLGKILVRQFDDGSVQKFVITEVEAYRGRDDKACHANKGLTTRTEVMFREGGLVYVYLIYGMYWMLNIVTGEKGDASAVLIRGIGDISGPGRVGKALQLDKSFYGEDLFSSDRIWIENSEQKITFKAVPRVGIDYAGEPWIGKPWRFIVKK</sequence>
<dbReference type="GO" id="GO:0006284">
    <property type="term" value="P:base-excision repair"/>
    <property type="evidence" value="ECO:0007669"/>
    <property type="project" value="InterPro"/>
</dbReference>
<reference evidence="6" key="1">
    <citation type="submission" date="2022-11" db="EMBL/GenBank/DDBJ databases">
        <title>Marilongibacter aestuarii gen. nov., sp. nov., isolated from tidal flat sediment.</title>
        <authorList>
            <person name="Jiayan W."/>
        </authorList>
    </citation>
    <scope>NUCLEOTIDE SEQUENCE</scope>
    <source>
        <strain evidence="6">Z1-6</strain>
    </source>
</reference>
<evidence type="ECO:0000256" key="1">
    <source>
        <dbReference type="ARBA" id="ARBA00009232"/>
    </source>
</evidence>
<dbReference type="PANTHER" id="PTHR10429:SF0">
    <property type="entry name" value="DNA-3-METHYLADENINE GLYCOSYLASE"/>
    <property type="match status" value="1"/>
</dbReference>
<dbReference type="RefSeq" id="WP_343334016.1">
    <property type="nucleotide sequence ID" value="NZ_JAPOHD010000029.1"/>
</dbReference>
<dbReference type="HAMAP" id="MF_00527">
    <property type="entry name" value="3MGH"/>
    <property type="match status" value="1"/>
</dbReference>